<comment type="caution">
    <text evidence="12">The sequence shown here is derived from an EMBL/GenBank/DDBJ whole genome shotgun (WGS) entry which is preliminary data.</text>
</comment>
<evidence type="ECO:0000259" key="10">
    <source>
        <dbReference type="Pfam" id="PF00890"/>
    </source>
</evidence>
<dbReference type="PRINTS" id="PR00368">
    <property type="entry name" value="FADPNR"/>
</dbReference>
<dbReference type="InterPro" id="IPR027477">
    <property type="entry name" value="Succ_DH/fumarate_Rdtase_cat_sf"/>
</dbReference>
<gene>
    <name evidence="12" type="ORF">GGR00_002282</name>
</gene>
<dbReference type="SUPFAM" id="SSF56425">
    <property type="entry name" value="Succinate dehydrogenase/fumarate reductase flavoprotein, catalytic domain"/>
    <property type="match status" value="1"/>
</dbReference>
<evidence type="ECO:0000256" key="1">
    <source>
        <dbReference type="ARBA" id="ARBA00001974"/>
    </source>
</evidence>
<evidence type="ECO:0000259" key="11">
    <source>
        <dbReference type="Pfam" id="PF02910"/>
    </source>
</evidence>
<dbReference type="InterPro" id="IPR036188">
    <property type="entry name" value="FAD/NAD-bd_sf"/>
</dbReference>
<comment type="cofactor">
    <cofactor evidence="1">
        <name>FAD</name>
        <dbReference type="ChEBI" id="CHEBI:57692"/>
    </cofactor>
</comment>
<protein>
    <recommendedName>
        <fullName evidence="4">L-aspartate oxidase</fullName>
        <ecNumber evidence="4">1.4.3.16</ecNumber>
    </recommendedName>
</protein>
<dbReference type="GO" id="GO:0034628">
    <property type="term" value="P:'de novo' NAD+ biosynthetic process from L-aspartate"/>
    <property type="evidence" value="ECO:0007669"/>
    <property type="project" value="TreeGrafter"/>
</dbReference>
<keyword evidence="8 12" id="KW-0560">Oxidoreductase</keyword>
<evidence type="ECO:0000256" key="5">
    <source>
        <dbReference type="ARBA" id="ARBA00022630"/>
    </source>
</evidence>
<evidence type="ECO:0000256" key="9">
    <source>
        <dbReference type="ARBA" id="ARBA00048305"/>
    </source>
</evidence>
<dbReference type="SUPFAM" id="SSF51905">
    <property type="entry name" value="FAD/NAD(P)-binding domain"/>
    <property type="match status" value="1"/>
</dbReference>
<comment type="pathway">
    <text evidence="2">Cofactor biosynthesis; NAD(+) biosynthesis; iminoaspartate from L-aspartate (oxidase route): step 1/1.</text>
</comment>
<reference evidence="12 13" key="1">
    <citation type="submission" date="2020-08" db="EMBL/GenBank/DDBJ databases">
        <title>Genomic Encyclopedia of Type Strains, Phase IV (KMG-IV): sequencing the most valuable type-strain genomes for metagenomic binning, comparative biology and taxonomic classification.</title>
        <authorList>
            <person name="Goeker M."/>
        </authorList>
    </citation>
    <scope>NUCLEOTIDE SEQUENCE [LARGE SCALE GENOMIC DNA]</scope>
    <source>
        <strain evidence="12 13">DSM 7051</strain>
    </source>
</reference>
<dbReference type="PANTHER" id="PTHR42716">
    <property type="entry name" value="L-ASPARTATE OXIDASE"/>
    <property type="match status" value="1"/>
</dbReference>
<feature type="domain" description="FAD-dependent oxidoreductase 2 FAD-binding" evidence="10">
    <location>
        <begin position="11"/>
        <end position="376"/>
    </location>
</feature>
<dbReference type="NCBIfam" id="NF005701">
    <property type="entry name" value="PRK07512.1"/>
    <property type="match status" value="1"/>
</dbReference>
<dbReference type="Pfam" id="PF02910">
    <property type="entry name" value="Succ_DH_flav_C"/>
    <property type="match status" value="1"/>
</dbReference>
<dbReference type="EMBL" id="JACHOU010000004">
    <property type="protein sequence ID" value="MBB6354498.1"/>
    <property type="molecule type" value="Genomic_DNA"/>
</dbReference>
<keyword evidence="5" id="KW-0285">Flavoprotein</keyword>
<organism evidence="12 13">
    <name type="scientific">Aminobacter aganoensis</name>
    <dbReference type="NCBI Taxonomy" id="83264"/>
    <lineage>
        <taxon>Bacteria</taxon>
        <taxon>Pseudomonadati</taxon>
        <taxon>Pseudomonadota</taxon>
        <taxon>Alphaproteobacteria</taxon>
        <taxon>Hyphomicrobiales</taxon>
        <taxon>Phyllobacteriaceae</taxon>
        <taxon>Aminobacter</taxon>
    </lineage>
</organism>
<dbReference type="InterPro" id="IPR015939">
    <property type="entry name" value="Fum_Rdtase/Succ_DH_flav-like_C"/>
</dbReference>
<dbReference type="UniPathway" id="UPA00253">
    <property type="reaction ID" value="UER00326"/>
</dbReference>
<evidence type="ECO:0000256" key="8">
    <source>
        <dbReference type="ARBA" id="ARBA00023002"/>
    </source>
</evidence>
<keyword evidence="7" id="KW-0274">FAD</keyword>
<comment type="catalytic activity">
    <reaction evidence="9">
        <text>L-aspartate + O2 = iminosuccinate + H2O2</text>
        <dbReference type="Rhea" id="RHEA:25876"/>
        <dbReference type="ChEBI" id="CHEBI:15379"/>
        <dbReference type="ChEBI" id="CHEBI:16240"/>
        <dbReference type="ChEBI" id="CHEBI:29991"/>
        <dbReference type="ChEBI" id="CHEBI:77875"/>
        <dbReference type="EC" id="1.4.3.16"/>
    </reaction>
    <physiologicalReaction direction="left-to-right" evidence="9">
        <dbReference type="Rhea" id="RHEA:25877"/>
    </physiologicalReaction>
</comment>
<dbReference type="PANTHER" id="PTHR42716:SF2">
    <property type="entry name" value="L-ASPARTATE OXIDASE, CHLOROPLASTIC"/>
    <property type="match status" value="1"/>
</dbReference>
<accession>A0A7X0F7F3</accession>
<dbReference type="GO" id="GO:0008734">
    <property type="term" value="F:L-aspartate oxidase activity"/>
    <property type="evidence" value="ECO:0007669"/>
    <property type="project" value="UniProtKB-EC"/>
</dbReference>
<dbReference type="Pfam" id="PF00890">
    <property type="entry name" value="FAD_binding_2"/>
    <property type="match status" value="1"/>
</dbReference>
<evidence type="ECO:0000313" key="13">
    <source>
        <dbReference type="Proteomes" id="UP000536262"/>
    </source>
</evidence>
<sequence length="511" mass="51997">MSLSAPSGCPVIIGGGLAGLMTALEMAPEPVVLLSAAPLGCEASSALAQGGLAASIGGDDSPALHLADTLAAGDGLCDEAVARRIIEAAPAAIERLEHFGVAFDRARDGAPQLGLEAAHSRRRIVHAAGAATGSELMRALVAAVRRTASITIVEGLEARRLLVEDGAITGVLAAGASGELSFATGRVVLATGGVGGLFHDTTNPLGCFGQGLALAARADAELADLEFVQFHPTALDGAQRPMRLISEAVRGEGAVLIDETGRRFLADLPGAELGTRDAVARGVHRHLARGHRVFLDARACLGAGFANRFPAIAGYCRDAGIDPALDPIPVRPAAHYHMGGIAVGSDGRSSVAGLWACGEVASTGLHGANRLASNSLTEAVVMAGWAARSVTASPGMGRKTIAMPSVPMRPDPVLVRSITSPALGVTRDGESLREAASTLLPLARGASPASDPAAVALMMVVAALRREESRGAHSRADFPLRATVARRSKITLVEALDTAAALDATPLARSA</sequence>
<dbReference type="InterPro" id="IPR003953">
    <property type="entry name" value="FAD-dep_OxRdtase_2_FAD-bd"/>
</dbReference>
<dbReference type="Proteomes" id="UP000536262">
    <property type="component" value="Unassembled WGS sequence"/>
</dbReference>
<evidence type="ECO:0000256" key="3">
    <source>
        <dbReference type="ARBA" id="ARBA00008562"/>
    </source>
</evidence>
<evidence type="ECO:0000256" key="2">
    <source>
        <dbReference type="ARBA" id="ARBA00004950"/>
    </source>
</evidence>
<evidence type="ECO:0000256" key="6">
    <source>
        <dbReference type="ARBA" id="ARBA00022642"/>
    </source>
</evidence>
<dbReference type="Gene3D" id="3.50.50.60">
    <property type="entry name" value="FAD/NAD(P)-binding domain"/>
    <property type="match status" value="1"/>
</dbReference>
<name>A0A7X0F7F3_9HYPH</name>
<dbReference type="SUPFAM" id="SSF46977">
    <property type="entry name" value="Succinate dehydrogenase/fumarate reductase flavoprotein C-terminal domain"/>
    <property type="match status" value="1"/>
</dbReference>
<keyword evidence="13" id="KW-1185">Reference proteome</keyword>
<feature type="domain" description="Fumarate reductase/succinate dehydrogenase flavoprotein-like C-terminal" evidence="11">
    <location>
        <begin position="454"/>
        <end position="483"/>
    </location>
</feature>
<dbReference type="Gene3D" id="1.20.58.100">
    <property type="entry name" value="Fumarate reductase/succinate dehydrogenase flavoprotein-like, C-terminal domain"/>
    <property type="match status" value="1"/>
</dbReference>
<evidence type="ECO:0000256" key="4">
    <source>
        <dbReference type="ARBA" id="ARBA00012173"/>
    </source>
</evidence>
<dbReference type="EC" id="1.4.3.16" evidence="4"/>
<proteinExistence type="inferred from homology"/>
<evidence type="ECO:0000256" key="7">
    <source>
        <dbReference type="ARBA" id="ARBA00022827"/>
    </source>
</evidence>
<dbReference type="InterPro" id="IPR005288">
    <property type="entry name" value="NadB"/>
</dbReference>
<dbReference type="Gene3D" id="3.90.700.10">
    <property type="entry name" value="Succinate dehydrogenase/fumarate reductase flavoprotein, catalytic domain"/>
    <property type="match status" value="1"/>
</dbReference>
<keyword evidence="6" id="KW-0662">Pyridine nucleotide biosynthesis</keyword>
<dbReference type="InterPro" id="IPR037099">
    <property type="entry name" value="Fum_R/Succ_DH_flav-like_C_sf"/>
</dbReference>
<dbReference type="AlphaFoldDB" id="A0A7X0F7F3"/>
<dbReference type="RefSeq" id="WP_184699488.1">
    <property type="nucleotide sequence ID" value="NZ_BAABEG010000001.1"/>
</dbReference>
<comment type="similarity">
    <text evidence="3">Belongs to the FAD-dependent oxidoreductase 2 family. NadB subfamily.</text>
</comment>
<evidence type="ECO:0000313" key="12">
    <source>
        <dbReference type="EMBL" id="MBB6354498.1"/>
    </source>
</evidence>